<dbReference type="Proteomes" id="UP000275078">
    <property type="component" value="Unassembled WGS sequence"/>
</dbReference>
<sequence length="295" mass="33661">MVTMFNDLPYEIRIIIFEHLANPYDAIAFRAIDRANYFSIITDRLYDANFLRPPQYYFYEYFKDAFEYKTYAFLAHADVEGDPWDFESSEAQAWRDKGTLADQKACIRMLKGALNGKVSPYAGFGAGIDDVLRWTIRIAEVGLSFSDSEDASDGRGVYVCTGVVGQAFSYHEIRNDFRKLRDMIFGRRGPFTKSNAYFAARSSLACLLSDKFATAVGNHGENEVYVRLDKWEQGLSETVNDCVEFMDMVEQLHVYFSNPWRSQRPASLQANATGSYFRSRIAPALLQNNSGMKAY</sequence>
<dbReference type="EMBL" id="ML119797">
    <property type="protein sequence ID" value="RPA74205.1"/>
    <property type="molecule type" value="Genomic_DNA"/>
</dbReference>
<dbReference type="AlphaFoldDB" id="A0A3N4HJZ7"/>
<evidence type="ECO:0000313" key="2">
    <source>
        <dbReference type="Proteomes" id="UP000275078"/>
    </source>
</evidence>
<reference evidence="1 2" key="1">
    <citation type="journal article" date="2018" name="Nat. Ecol. Evol.">
        <title>Pezizomycetes genomes reveal the molecular basis of ectomycorrhizal truffle lifestyle.</title>
        <authorList>
            <person name="Murat C."/>
            <person name="Payen T."/>
            <person name="Noel B."/>
            <person name="Kuo A."/>
            <person name="Morin E."/>
            <person name="Chen J."/>
            <person name="Kohler A."/>
            <person name="Krizsan K."/>
            <person name="Balestrini R."/>
            <person name="Da Silva C."/>
            <person name="Montanini B."/>
            <person name="Hainaut M."/>
            <person name="Levati E."/>
            <person name="Barry K.W."/>
            <person name="Belfiori B."/>
            <person name="Cichocki N."/>
            <person name="Clum A."/>
            <person name="Dockter R.B."/>
            <person name="Fauchery L."/>
            <person name="Guy J."/>
            <person name="Iotti M."/>
            <person name="Le Tacon F."/>
            <person name="Lindquist E.A."/>
            <person name="Lipzen A."/>
            <person name="Malagnac F."/>
            <person name="Mello A."/>
            <person name="Molinier V."/>
            <person name="Miyauchi S."/>
            <person name="Poulain J."/>
            <person name="Riccioni C."/>
            <person name="Rubini A."/>
            <person name="Sitrit Y."/>
            <person name="Splivallo R."/>
            <person name="Traeger S."/>
            <person name="Wang M."/>
            <person name="Zifcakova L."/>
            <person name="Wipf D."/>
            <person name="Zambonelli A."/>
            <person name="Paolocci F."/>
            <person name="Nowrousian M."/>
            <person name="Ottonello S."/>
            <person name="Baldrian P."/>
            <person name="Spatafora J.W."/>
            <person name="Henrissat B."/>
            <person name="Nagy L.G."/>
            <person name="Aury J.M."/>
            <person name="Wincker P."/>
            <person name="Grigoriev I.V."/>
            <person name="Bonfante P."/>
            <person name="Martin F.M."/>
        </authorList>
    </citation>
    <scope>NUCLEOTIDE SEQUENCE [LARGE SCALE GENOMIC DNA]</scope>
    <source>
        <strain evidence="1 2">RN42</strain>
    </source>
</reference>
<evidence type="ECO:0000313" key="1">
    <source>
        <dbReference type="EMBL" id="RPA74205.1"/>
    </source>
</evidence>
<protein>
    <recommendedName>
        <fullName evidence="3">F-box domain-containing protein</fullName>
    </recommendedName>
</protein>
<name>A0A3N4HJZ7_ASCIM</name>
<keyword evidence="2" id="KW-1185">Reference proteome</keyword>
<accession>A0A3N4HJZ7</accession>
<gene>
    <name evidence="1" type="ORF">BJ508DRAFT_333313</name>
</gene>
<organism evidence="1 2">
    <name type="scientific">Ascobolus immersus RN42</name>
    <dbReference type="NCBI Taxonomy" id="1160509"/>
    <lineage>
        <taxon>Eukaryota</taxon>
        <taxon>Fungi</taxon>
        <taxon>Dikarya</taxon>
        <taxon>Ascomycota</taxon>
        <taxon>Pezizomycotina</taxon>
        <taxon>Pezizomycetes</taxon>
        <taxon>Pezizales</taxon>
        <taxon>Ascobolaceae</taxon>
        <taxon>Ascobolus</taxon>
    </lineage>
</organism>
<evidence type="ECO:0008006" key="3">
    <source>
        <dbReference type="Google" id="ProtNLM"/>
    </source>
</evidence>
<proteinExistence type="predicted"/>